<evidence type="ECO:0000313" key="1">
    <source>
        <dbReference type="EMBL" id="PDX87023.1"/>
    </source>
</evidence>
<proteinExistence type="predicted"/>
<dbReference type="EMBL" id="NOUV01000014">
    <property type="protein sequence ID" value="PDX87023.1"/>
    <property type="molecule type" value="Genomic_DNA"/>
</dbReference>
<gene>
    <name evidence="1" type="ORF">CHR60_09950</name>
</gene>
<accession>A0A2A7B6I5</accession>
<sequence>MAKITSKKANDYLAQLEKLTNETDSICKHAVYEGAKVVADAIKQSIDALPVQAPPAKQSYFYLSQESRDAGEKLHGISEAQKKGLQEGFGITNMRHENGAWNVKIGFEGYNGVQTKTYPNGQPNALIARSVESGSSVRDKTPFIAPAVNACRKNAQKTMEVVIQKQIEAITKK</sequence>
<protein>
    <recommendedName>
        <fullName evidence="3">HK97 gp10 family phage protein</fullName>
    </recommendedName>
</protein>
<evidence type="ECO:0000313" key="2">
    <source>
        <dbReference type="Proteomes" id="UP000220904"/>
    </source>
</evidence>
<evidence type="ECO:0008006" key="3">
    <source>
        <dbReference type="Google" id="ProtNLM"/>
    </source>
</evidence>
<organism evidence="1 2">
    <name type="scientific">Faecalibacterium prausnitzii</name>
    <dbReference type="NCBI Taxonomy" id="853"/>
    <lineage>
        <taxon>Bacteria</taxon>
        <taxon>Bacillati</taxon>
        <taxon>Bacillota</taxon>
        <taxon>Clostridia</taxon>
        <taxon>Eubacteriales</taxon>
        <taxon>Oscillospiraceae</taxon>
        <taxon>Faecalibacterium</taxon>
    </lineage>
</organism>
<name>A0A2A7B6I5_9FIRM</name>
<dbReference type="RefSeq" id="WP_097792845.1">
    <property type="nucleotide sequence ID" value="NZ_NOUV01000014.1"/>
</dbReference>
<dbReference type="Proteomes" id="UP000220904">
    <property type="component" value="Unassembled WGS sequence"/>
</dbReference>
<dbReference type="AlphaFoldDB" id="A0A2A7B6I5"/>
<comment type="caution">
    <text evidence="1">The sequence shown here is derived from an EMBL/GenBank/DDBJ whole genome shotgun (WGS) entry which is preliminary data.</text>
</comment>
<reference evidence="1 2" key="1">
    <citation type="journal article" date="2017" name="Front. Microbiol.">
        <title>New Insights into the Diversity of the Genus Faecalibacterium.</title>
        <authorList>
            <person name="Benevides L."/>
            <person name="Burman S."/>
            <person name="Martin R."/>
            <person name="Robert V."/>
            <person name="Thomas M."/>
            <person name="Miquel S."/>
            <person name="Chain F."/>
            <person name="Sokol H."/>
            <person name="Bermudez-Humaran L.G."/>
            <person name="Morrison M."/>
            <person name="Langella P."/>
            <person name="Azevedo V.A."/>
            <person name="Chatel J.M."/>
            <person name="Soares S."/>
        </authorList>
    </citation>
    <scope>NUCLEOTIDE SEQUENCE [LARGE SCALE GENOMIC DNA]</scope>
    <source>
        <strain evidence="1 2">AHMP21</strain>
    </source>
</reference>
<dbReference type="OrthoDB" id="2053929at2"/>